<evidence type="ECO:0000256" key="10">
    <source>
        <dbReference type="ARBA" id="ARBA00023004"/>
    </source>
</evidence>
<evidence type="ECO:0000256" key="3">
    <source>
        <dbReference type="ARBA" id="ARBA00022448"/>
    </source>
</evidence>
<comment type="similarity">
    <text evidence="2">Belongs to the NapC/NirT/NrfH family.</text>
</comment>
<gene>
    <name evidence="18" type="primary">napC</name>
    <name evidence="18" type="ORF">MGR_4006</name>
</gene>
<feature type="binding site" description="axial binding residue" evidence="15">
    <location>
        <position position="199"/>
    </location>
    <ligand>
        <name>heme</name>
        <dbReference type="ChEBI" id="CHEBI:30413"/>
        <label>2</label>
    </ligand>
    <ligandPart>
        <name>Fe</name>
        <dbReference type="ChEBI" id="CHEBI:18248"/>
    </ligandPart>
</feature>
<dbReference type="PIRSF" id="PIRSF000013">
    <property type="entry name" value="4_hem_cytochrm_NapC"/>
    <property type="match status" value="1"/>
</dbReference>
<keyword evidence="7 13" id="KW-0479">Metal-binding</keyword>
<feature type="binding site" description="axial binding residue" evidence="15">
    <location>
        <position position="120"/>
    </location>
    <ligand>
        <name>heme</name>
        <dbReference type="ChEBI" id="CHEBI:30413"/>
        <label>1</label>
    </ligand>
    <ligandPart>
        <name>Fe</name>
        <dbReference type="ChEBI" id="CHEBI:18248"/>
    </ligandPart>
</feature>
<dbReference type="PANTHER" id="PTHR30333">
    <property type="entry name" value="CYTOCHROME C-TYPE PROTEIN"/>
    <property type="match status" value="1"/>
</dbReference>
<evidence type="ECO:0000256" key="6">
    <source>
        <dbReference type="ARBA" id="ARBA00022692"/>
    </source>
</evidence>
<feature type="binding site" description="axial binding residue" evidence="15">
    <location>
        <position position="74"/>
    </location>
    <ligand>
        <name>heme</name>
        <dbReference type="ChEBI" id="CHEBI:30413"/>
        <label>1</label>
    </ligand>
    <ligandPart>
        <name>Fe</name>
        <dbReference type="ChEBI" id="CHEBI:18248"/>
    </ligandPart>
</feature>
<keyword evidence="11 16" id="KW-0472">Membrane</keyword>
<accession>A4U4Y1</accession>
<keyword evidence="5 13" id="KW-0349">Heme</keyword>
<keyword evidence="10 13" id="KW-0408">Iron</keyword>
<dbReference type="EMBL" id="CU459003">
    <property type="protein sequence ID" value="CAM77938.1"/>
    <property type="molecule type" value="Genomic_DNA"/>
</dbReference>
<proteinExistence type="inferred from homology"/>
<dbReference type="GO" id="GO:0009055">
    <property type="term" value="F:electron transfer activity"/>
    <property type="evidence" value="ECO:0007669"/>
    <property type="project" value="TreeGrafter"/>
</dbReference>
<evidence type="ECO:0000256" key="13">
    <source>
        <dbReference type="PIRNR" id="PIRNR000013"/>
    </source>
</evidence>
<keyword evidence="4" id="KW-1003">Cell membrane</keyword>
<keyword evidence="8 13" id="KW-0249">Electron transport</keyword>
<evidence type="ECO:0000256" key="2">
    <source>
        <dbReference type="ARBA" id="ARBA00007395"/>
    </source>
</evidence>
<feature type="binding site" description="covalent" evidence="14">
    <location>
        <position position="98"/>
    </location>
    <ligand>
        <name>heme</name>
        <dbReference type="ChEBI" id="CHEBI:30413"/>
        <label>2</label>
    </ligand>
</feature>
<feature type="domain" description="NapC/NirT cytochrome c N-terminal" evidence="17">
    <location>
        <begin position="31"/>
        <end position="203"/>
    </location>
</feature>
<feature type="transmembrane region" description="Helical" evidence="16">
    <location>
        <begin position="35"/>
        <end position="55"/>
    </location>
</feature>
<evidence type="ECO:0000313" key="18">
    <source>
        <dbReference type="EMBL" id="CAM77938.1"/>
    </source>
</evidence>
<dbReference type="GO" id="GO:0019333">
    <property type="term" value="P:denitrification pathway"/>
    <property type="evidence" value="ECO:0007669"/>
    <property type="project" value="InterPro"/>
</dbReference>
<dbReference type="RefSeq" id="WP_106001288.1">
    <property type="nucleotide sequence ID" value="NZ_CP027527.1"/>
</dbReference>
<dbReference type="GO" id="GO:0046872">
    <property type="term" value="F:metal ion binding"/>
    <property type="evidence" value="ECO:0007669"/>
    <property type="project" value="UniProtKB-KW"/>
</dbReference>
<dbReference type="Pfam" id="PF03264">
    <property type="entry name" value="Cytochrom_NNT"/>
    <property type="match status" value="1"/>
</dbReference>
<keyword evidence="6 16" id="KW-0812">Transmembrane</keyword>
<comment type="PTM">
    <text evidence="13">Binds 4 heme groups per subunit.</text>
</comment>
<organism evidence="18">
    <name type="scientific">Magnetospirillum gryphiswaldense</name>
    <dbReference type="NCBI Taxonomy" id="55518"/>
    <lineage>
        <taxon>Bacteria</taxon>
        <taxon>Pseudomonadati</taxon>
        <taxon>Pseudomonadota</taxon>
        <taxon>Alphaproteobacteria</taxon>
        <taxon>Rhodospirillales</taxon>
        <taxon>Rhodospirillaceae</taxon>
        <taxon>Magnetospirillum</taxon>
    </lineage>
</organism>
<dbReference type="Gene3D" id="1.10.3820.10">
    <property type="entry name" value="Di-heme elbow motif domain"/>
    <property type="match status" value="1"/>
</dbReference>
<dbReference type="InterPro" id="IPR038266">
    <property type="entry name" value="NapC/NirT_cytc_sf"/>
</dbReference>
<protein>
    <recommendedName>
        <fullName evidence="13">Cytochrome c-type protein</fullName>
    </recommendedName>
</protein>
<dbReference type="AlphaFoldDB" id="A4U4Y1"/>
<dbReference type="InterPro" id="IPR036280">
    <property type="entry name" value="Multihaem_cyt_sf"/>
</dbReference>
<dbReference type="SUPFAM" id="SSF48695">
    <property type="entry name" value="Multiheme cytochromes"/>
    <property type="match status" value="1"/>
</dbReference>
<evidence type="ECO:0000256" key="14">
    <source>
        <dbReference type="PIRSR" id="PIRSR000013-1"/>
    </source>
</evidence>
<feature type="binding site" description="axial binding residue" evidence="15">
    <location>
        <position position="102"/>
    </location>
    <ligand>
        <name>heme</name>
        <dbReference type="ChEBI" id="CHEBI:30413"/>
        <label>2</label>
    </ligand>
    <ligandPart>
        <name>Fe</name>
        <dbReference type="ChEBI" id="CHEBI:18248"/>
    </ligandPart>
</feature>
<feature type="binding site" description="axial binding residue" evidence="15">
    <location>
        <position position="162"/>
    </location>
    <ligand>
        <name>heme</name>
        <dbReference type="ChEBI" id="CHEBI:30413"/>
        <label>3</label>
    </ligand>
    <ligandPart>
        <name>Fe</name>
        <dbReference type="ChEBI" id="CHEBI:18248"/>
    </ligandPart>
</feature>
<dbReference type="GO" id="GO:0020037">
    <property type="term" value="F:heme binding"/>
    <property type="evidence" value="ECO:0007669"/>
    <property type="project" value="InterPro"/>
</dbReference>
<feature type="binding site" description="covalent" evidence="14">
    <location>
        <position position="193"/>
    </location>
    <ligand>
        <name>heme</name>
        <dbReference type="ChEBI" id="CHEBI:30413"/>
        <label>4</label>
    </ligand>
</feature>
<feature type="binding site" description="axial binding residue" evidence="15">
    <location>
        <position position="194"/>
    </location>
    <ligand>
        <name>heme</name>
        <dbReference type="ChEBI" id="CHEBI:30413"/>
        <label>4</label>
    </ligand>
    <ligandPart>
        <name>Fe</name>
        <dbReference type="ChEBI" id="CHEBI:18248"/>
    </ligandPart>
</feature>
<feature type="binding site" description="covalent" evidence="14">
    <location>
        <position position="71"/>
    </location>
    <ligand>
        <name>heme</name>
        <dbReference type="ChEBI" id="CHEBI:30413"/>
        <label>1</label>
    </ligand>
</feature>
<dbReference type="PANTHER" id="PTHR30333:SF1">
    <property type="entry name" value="CYTOCHROME C-TYPE PROTEIN NAPC"/>
    <property type="match status" value="1"/>
</dbReference>
<feature type="binding site" description="covalent" evidence="14">
    <location>
        <position position="68"/>
    </location>
    <ligand>
        <name>heme</name>
        <dbReference type="ChEBI" id="CHEBI:30413"/>
        <label>1</label>
    </ligand>
</feature>
<evidence type="ECO:0000256" key="8">
    <source>
        <dbReference type="ARBA" id="ARBA00022982"/>
    </source>
</evidence>
<dbReference type="InterPro" id="IPR051174">
    <property type="entry name" value="Cytochrome_c-type_ET"/>
</dbReference>
<dbReference type="GO" id="GO:0005886">
    <property type="term" value="C:plasma membrane"/>
    <property type="evidence" value="ECO:0007669"/>
    <property type="project" value="UniProtKB-SubCell"/>
</dbReference>
<comment type="cofactor">
    <cofactor evidence="14">
        <name>heme</name>
        <dbReference type="ChEBI" id="CHEBI:30413"/>
    </cofactor>
    <text evidence="14">Binds 4 heme groups per subunit.</text>
</comment>
<comment type="subcellular location">
    <subcellularLocation>
        <location evidence="1">Cell membrane</location>
        <topology evidence="1">Single-pass membrane protein</topology>
    </subcellularLocation>
</comment>
<feature type="binding site" description="covalent" evidence="14">
    <location>
        <position position="190"/>
    </location>
    <ligand>
        <name>heme</name>
        <dbReference type="ChEBI" id="CHEBI:30413"/>
        <label>4</label>
    </ligand>
</feature>
<evidence type="ECO:0000256" key="12">
    <source>
        <dbReference type="ARBA" id="ARBA00055242"/>
    </source>
</evidence>
<dbReference type="GO" id="GO:0009061">
    <property type="term" value="P:anaerobic respiration"/>
    <property type="evidence" value="ECO:0007669"/>
    <property type="project" value="TreeGrafter"/>
</dbReference>
<keyword evidence="3 13" id="KW-0813">Transport</keyword>
<evidence type="ECO:0000259" key="17">
    <source>
        <dbReference type="Pfam" id="PF03264"/>
    </source>
</evidence>
<name>A4U4Y1_9PROT</name>
<evidence type="ECO:0000256" key="5">
    <source>
        <dbReference type="ARBA" id="ARBA00022617"/>
    </source>
</evidence>
<evidence type="ECO:0000256" key="9">
    <source>
        <dbReference type="ARBA" id="ARBA00022989"/>
    </source>
</evidence>
<dbReference type="InterPro" id="IPR024717">
    <property type="entry name" value="NapC/NirT/NrfH"/>
</dbReference>
<reference evidence="18" key="1">
    <citation type="journal article" date="2007" name="J. Bacteriol.">
        <title>Comparative genome analysis of four magnetotactic bacteria reveals a complex set of group-specific genes implicated in magnetosome biomineralization and function.</title>
        <authorList>
            <person name="Richter M."/>
            <person name="Kube M."/>
            <person name="Bazylinski D.A."/>
            <person name="Lombardot T."/>
            <person name="Gloeckner F.O."/>
            <person name="Reinhardt R."/>
            <person name="Schueler D."/>
        </authorList>
    </citation>
    <scope>NUCLEOTIDE SEQUENCE</scope>
    <source>
        <strain evidence="18">MSR-1</strain>
    </source>
</reference>
<sequence>MTNENQTPEAQTPAVKPKSILAEIWGLLRRPTARWSLGAILIVGFSSGIMFWGGFNWAMEMTNTEAFCISCHEMEANVYREYRGTIHDQNRSGVRATCPDCHVPKPWIYKIKRKIQASNEVLHKVLGTIDTREKFEAKRLQLAKNVWTSMKETDSRECRNCHTFSAFDLSRQQKRAQARHDEAMEEGKTCIDCHKGVAHKLPEGAFNAERELNETWNAIHRK</sequence>
<dbReference type="InterPro" id="IPR005126">
    <property type="entry name" value="NapC/NirT_cyt_c_N"/>
</dbReference>
<evidence type="ECO:0000256" key="7">
    <source>
        <dbReference type="ARBA" id="ARBA00022723"/>
    </source>
</evidence>
<evidence type="ECO:0000256" key="16">
    <source>
        <dbReference type="SAM" id="Phobius"/>
    </source>
</evidence>
<dbReference type="FunFam" id="1.10.3820.10:FF:000001">
    <property type="entry name" value="Cytochrome c-type protein"/>
    <property type="match status" value="1"/>
</dbReference>
<feature type="binding site" description="covalent" evidence="14">
    <location>
        <position position="101"/>
    </location>
    <ligand>
        <name>heme</name>
        <dbReference type="ChEBI" id="CHEBI:30413"/>
        <label>2</label>
    </ligand>
</feature>
<evidence type="ECO:0000256" key="4">
    <source>
        <dbReference type="ARBA" id="ARBA00022475"/>
    </source>
</evidence>
<evidence type="ECO:0000256" key="1">
    <source>
        <dbReference type="ARBA" id="ARBA00004162"/>
    </source>
</evidence>
<evidence type="ECO:0000256" key="15">
    <source>
        <dbReference type="PIRSR" id="PIRSR000013-2"/>
    </source>
</evidence>
<keyword evidence="9 16" id="KW-1133">Transmembrane helix</keyword>
<evidence type="ECO:0000256" key="11">
    <source>
        <dbReference type="ARBA" id="ARBA00023136"/>
    </source>
</evidence>
<feature type="binding site" description="covalent" evidence="14">
    <location>
        <position position="158"/>
    </location>
    <ligand>
        <name>heme</name>
        <dbReference type="ChEBI" id="CHEBI:30413"/>
        <label>3</label>
    </ligand>
</feature>
<feature type="binding site" description="covalent" evidence="14">
    <location>
        <position position="161"/>
    </location>
    <ligand>
        <name>heme</name>
        <dbReference type="ChEBI" id="CHEBI:30413"/>
        <label>3</label>
    </ligand>
</feature>
<comment type="function">
    <text evidence="12">Mediates electron flow from quinones to the NapAB complex.</text>
</comment>